<evidence type="ECO:0000313" key="2">
    <source>
        <dbReference type="EMBL" id="RXW27097.1"/>
    </source>
</evidence>
<protein>
    <submittedName>
        <fullName evidence="1">Uncharacterized protein</fullName>
    </submittedName>
</protein>
<dbReference type="Proteomes" id="UP000241614">
    <property type="component" value="Unassembled WGS sequence"/>
</dbReference>
<dbReference type="Proteomes" id="UP000290875">
    <property type="component" value="Unassembled WGS sequence"/>
</dbReference>
<sequence length="68" mass="7798">MVGDSKYRQPLAPLIFLCLYLLLSGLSPRFAQPIWWLLNQSPFRSEETVSNRVIIGKSHLAITRRAVE</sequence>
<reference evidence="2 4" key="2">
    <citation type="submission" date="2018-06" db="EMBL/GenBank/DDBJ databases">
        <title>Carbapenemase-producing Enterobacteriaceae present in wastewater treatment plant effluent and nearby surface waters in the US.</title>
        <authorList>
            <person name="Mathys D.A."/>
            <person name="Mollenkopf D.F."/>
            <person name="Feicht S.M."/>
            <person name="Adams R.J."/>
            <person name="Albers A.L."/>
            <person name="Grooters S.V."/>
            <person name="Stuever D.M."/>
            <person name="Daniels J.B."/>
            <person name="Wittum T.E."/>
        </authorList>
    </citation>
    <scope>NUCLEOTIDE SEQUENCE [LARGE SCALE GENOMIC DNA]</scope>
    <source>
        <strain evidence="2 4">GEO_4_Eff_A</strain>
    </source>
</reference>
<proteinExistence type="predicted"/>
<dbReference type="AlphaFoldDB" id="A0A2T4Y0T7"/>
<reference evidence="1 3" key="1">
    <citation type="submission" date="2018-04" db="EMBL/GenBank/DDBJ databases">
        <title>Genome sequencing reveals highly heavy metal resistance and biotechnology application of the novel Enterobacter cloacae amazonensis isolated from wastewater river in Manaus - Amazonas.</title>
        <authorList>
            <person name="Astolfi M.C.T."/>
            <person name="Carvalho E.B.D.S."/>
            <person name="Lacerda L.B."/>
            <person name="Pinto M.V."/>
            <person name="Nogueira V.B."/>
            <person name="Barros A.M."/>
            <person name="Astolfi-Filho S."/>
        </authorList>
    </citation>
    <scope>NUCLEOTIDE SEQUENCE [LARGE SCALE GENOMIC DNA]</scope>
    <source>
        <strain evidence="3">amazonensis</strain>
        <strain evidence="1">Amazonensis</strain>
    </source>
</reference>
<dbReference type="EMBL" id="PZPP01000011">
    <property type="protein sequence ID" value="PTM35796.1"/>
    <property type="molecule type" value="Genomic_DNA"/>
</dbReference>
<comment type="caution">
    <text evidence="1">The sequence shown here is derived from an EMBL/GenBank/DDBJ whole genome shotgun (WGS) entry which is preliminary data.</text>
</comment>
<organism evidence="1 3">
    <name type="scientific">Enterobacter cloacae</name>
    <dbReference type="NCBI Taxonomy" id="550"/>
    <lineage>
        <taxon>Bacteria</taxon>
        <taxon>Pseudomonadati</taxon>
        <taxon>Pseudomonadota</taxon>
        <taxon>Gammaproteobacteria</taxon>
        <taxon>Enterobacterales</taxon>
        <taxon>Enterobacteriaceae</taxon>
        <taxon>Enterobacter</taxon>
        <taxon>Enterobacter cloacae complex</taxon>
    </lineage>
</organism>
<gene>
    <name evidence="1" type="ORF">DA103_10620</name>
    <name evidence="2" type="ORF">DM877_21005</name>
</gene>
<evidence type="ECO:0000313" key="4">
    <source>
        <dbReference type="Proteomes" id="UP000290875"/>
    </source>
</evidence>
<evidence type="ECO:0000313" key="1">
    <source>
        <dbReference type="EMBL" id="PTM35796.1"/>
    </source>
</evidence>
<evidence type="ECO:0000313" key="3">
    <source>
        <dbReference type="Proteomes" id="UP000241614"/>
    </source>
</evidence>
<name>A0A2T4Y0T7_ENTCL</name>
<accession>A0A2T4Y0T7</accession>
<dbReference type="EMBL" id="QJSL01000023">
    <property type="protein sequence ID" value="RXW27097.1"/>
    <property type="molecule type" value="Genomic_DNA"/>
</dbReference>